<proteinExistence type="inferred from homology"/>
<dbReference type="InterPro" id="IPR014048">
    <property type="entry name" value="MethylDNA_cys_MeTrfase_DNA-bd"/>
</dbReference>
<dbReference type="Proteomes" id="UP000199501">
    <property type="component" value="Unassembled WGS sequence"/>
</dbReference>
<dbReference type="PANTHER" id="PTHR10815">
    <property type="entry name" value="METHYLATED-DNA--PROTEIN-CYSTEINE METHYLTRANSFERASE"/>
    <property type="match status" value="1"/>
</dbReference>
<evidence type="ECO:0000256" key="6">
    <source>
        <dbReference type="ARBA" id="ARBA00022763"/>
    </source>
</evidence>
<gene>
    <name evidence="12" type="ORF">SAMN05216174_102448</name>
</gene>
<protein>
    <recommendedName>
        <fullName evidence="3">methylated-DNA--[protein]-cysteine S-methyltransferase</fullName>
        <ecNumber evidence="3">2.1.1.63</ecNumber>
    </recommendedName>
</protein>
<keyword evidence="8" id="KW-0234">DNA repair</keyword>
<dbReference type="SUPFAM" id="SSF57884">
    <property type="entry name" value="Ada DNA repair protein, N-terminal domain (N-Ada 10)"/>
    <property type="match status" value="1"/>
</dbReference>
<dbReference type="NCBIfam" id="TIGR00589">
    <property type="entry name" value="ogt"/>
    <property type="match status" value="1"/>
</dbReference>
<dbReference type="Gene3D" id="1.10.10.10">
    <property type="entry name" value="Winged helix-like DNA-binding domain superfamily/Winged helix DNA-binding domain"/>
    <property type="match status" value="1"/>
</dbReference>
<dbReference type="FunFam" id="1.10.10.10:FF:000214">
    <property type="entry name" value="Methylated-DNA--protein-cysteine methyltransferase"/>
    <property type="match status" value="1"/>
</dbReference>
<evidence type="ECO:0000313" key="12">
    <source>
        <dbReference type="EMBL" id="SDC52415.1"/>
    </source>
</evidence>
<dbReference type="GO" id="GO:0006281">
    <property type="term" value="P:DNA repair"/>
    <property type="evidence" value="ECO:0007669"/>
    <property type="project" value="UniProtKB-KW"/>
</dbReference>
<keyword evidence="6" id="KW-0227">DNA damage</keyword>
<dbReference type="GO" id="GO:0032259">
    <property type="term" value="P:methylation"/>
    <property type="evidence" value="ECO:0007669"/>
    <property type="project" value="UniProtKB-KW"/>
</dbReference>
<keyword evidence="4 12" id="KW-0489">Methyltransferase</keyword>
<dbReference type="InterPro" id="IPR036388">
    <property type="entry name" value="WH-like_DNA-bd_sf"/>
</dbReference>
<evidence type="ECO:0000259" key="11">
    <source>
        <dbReference type="Pfam" id="PF02805"/>
    </source>
</evidence>
<dbReference type="GO" id="GO:0003908">
    <property type="term" value="F:methylated-DNA-[protein]-cysteine S-methyltransferase activity"/>
    <property type="evidence" value="ECO:0007669"/>
    <property type="project" value="UniProtKB-EC"/>
</dbReference>
<dbReference type="InterPro" id="IPR036217">
    <property type="entry name" value="MethylDNA_cys_MeTrfase_DNAb"/>
</dbReference>
<dbReference type="InterPro" id="IPR004026">
    <property type="entry name" value="Ada_DNA_repair_Zn-bd"/>
</dbReference>
<organism evidence="12 13">
    <name type="scientific">Actinokineospora iranica</name>
    <dbReference type="NCBI Taxonomy" id="1271860"/>
    <lineage>
        <taxon>Bacteria</taxon>
        <taxon>Bacillati</taxon>
        <taxon>Actinomycetota</taxon>
        <taxon>Actinomycetes</taxon>
        <taxon>Pseudonocardiales</taxon>
        <taxon>Pseudonocardiaceae</taxon>
        <taxon>Actinokineospora</taxon>
    </lineage>
</organism>
<dbReference type="EMBL" id="FMZZ01000002">
    <property type="protein sequence ID" value="SDC52415.1"/>
    <property type="molecule type" value="Genomic_DNA"/>
</dbReference>
<dbReference type="OrthoDB" id="9802228at2"/>
<evidence type="ECO:0000256" key="5">
    <source>
        <dbReference type="ARBA" id="ARBA00022679"/>
    </source>
</evidence>
<keyword evidence="5 12" id="KW-0808">Transferase</keyword>
<reference evidence="13" key="1">
    <citation type="submission" date="2016-10" db="EMBL/GenBank/DDBJ databases">
        <authorList>
            <person name="Varghese N."/>
            <person name="Submissions S."/>
        </authorList>
    </citation>
    <scope>NUCLEOTIDE SEQUENCE [LARGE SCALE GENOMIC DNA]</scope>
    <source>
        <strain evidence="13">IBRC-M 10403</strain>
    </source>
</reference>
<dbReference type="PROSITE" id="PS00374">
    <property type="entry name" value="MGMT"/>
    <property type="match status" value="1"/>
</dbReference>
<dbReference type="EC" id="2.1.1.63" evidence="3"/>
<keyword evidence="13" id="KW-1185">Reference proteome</keyword>
<dbReference type="GO" id="GO:0003677">
    <property type="term" value="F:DNA binding"/>
    <property type="evidence" value="ECO:0007669"/>
    <property type="project" value="InterPro"/>
</dbReference>
<dbReference type="CDD" id="cd06445">
    <property type="entry name" value="ATase"/>
    <property type="match status" value="1"/>
</dbReference>
<feature type="domain" description="Methylated-DNA-[protein]-cysteine S-methyltransferase DNA binding" evidence="10">
    <location>
        <begin position="109"/>
        <end position="188"/>
    </location>
</feature>
<sequence length="253" mass="28154">MSAEDRIVEELSKLLATPPYSTAAKVFADWTIVSSRIGKLYVAFTDAGVSYIRTAESVHHDDKTFMEIYHHSFQRPLRRAERPPTGLAPALQRPATAKNVPVDLRHLTPFEREVLAATRRIPPGQTRPYAWVAREIGRPRAVRAVGTALGNNPVPVLIPCHRVIRSDGQLGQYIFGSEVKEHLLRAEGSNVDETLALAKAKVFYLGSDTTHIVCYPTCPDARRITPPHRHGFRTLPEALAAGYRPCHHCNPTT</sequence>
<dbReference type="InterPro" id="IPR001497">
    <property type="entry name" value="MethylDNA_cys_MeTrfase_AS"/>
</dbReference>
<evidence type="ECO:0000256" key="1">
    <source>
        <dbReference type="ARBA" id="ARBA00001286"/>
    </source>
</evidence>
<comment type="similarity">
    <text evidence="2">Belongs to the MGMT family.</text>
</comment>
<dbReference type="Pfam" id="PF01035">
    <property type="entry name" value="DNA_binding_1"/>
    <property type="match status" value="1"/>
</dbReference>
<feature type="domain" description="Ada DNA repair metal-binding" evidence="11">
    <location>
        <begin position="201"/>
        <end position="251"/>
    </location>
</feature>
<evidence type="ECO:0000256" key="7">
    <source>
        <dbReference type="ARBA" id="ARBA00023159"/>
    </source>
</evidence>
<accession>A0A1G6MBV0</accession>
<dbReference type="AlphaFoldDB" id="A0A1G6MBV0"/>
<evidence type="ECO:0000313" key="13">
    <source>
        <dbReference type="Proteomes" id="UP000199501"/>
    </source>
</evidence>
<dbReference type="InterPro" id="IPR035451">
    <property type="entry name" value="Ada-like_dom_sf"/>
</dbReference>
<dbReference type="GO" id="GO:0008270">
    <property type="term" value="F:zinc ion binding"/>
    <property type="evidence" value="ECO:0007669"/>
    <property type="project" value="InterPro"/>
</dbReference>
<evidence type="ECO:0000259" key="10">
    <source>
        <dbReference type="Pfam" id="PF01035"/>
    </source>
</evidence>
<keyword evidence="7" id="KW-0010">Activator</keyword>
<dbReference type="Gene3D" id="3.40.10.10">
    <property type="entry name" value="DNA Methylphosphotriester Repair Domain"/>
    <property type="match status" value="1"/>
</dbReference>
<evidence type="ECO:0000256" key="3">
    <source>
        <dbReference type="ARBA" id="ARBA00011918"/>
    </source>
</evidence>
<evidence type="ECO:0000256" key="8">
    <source>
        <dbReference type="ARBA" id="ARBA00023204"/>
    </source>
</evidence>
<dbReference type="SUPFAM" id="SSF46767">
    <property type="entry name" value="Methylated DNA-protein cysteine methyltransferase, C-terminal domain"/>
    <property type="match status" value="1"/>
</dbReference>
<dbReference type="PANTHER" id="PTHR10815:SF13">
    <property type="entry name" value="METHYLATED-DNA--PROTEIN-CYSTEINE METHYLTRANSFERASE"/>
    <property type="match status" value="1"/>
</dbReference>
<evidence type="ECO:0000256" key="2">
    <source>
        <dbReference type="ARBA" id="ARBA00008711"/>
    </source>
</evidence>
<dbReference type="STRING" id="1271860.SAMN05216174_102448"/>
<comment type="catalytic activity">
    <reaction evidence="9">
        <text>a 6-O-methyl-2'-deoxyguanosine in DNA + L-cysteinyl-[protein] = S-methyl-L-cysteinyl-[protein] + a 2'-deoxyguanosine in DNA</text>
        <dbReference type="Rhea" id="RHEA:24000"/>
        <dbReference type="Rhea" id="RHEA-COMP:10131"/>
        <dbReference type="Rhea" id="RHEA-COMP:10132"/>
        <dbReference type="Rhea" id="RHEA-COMP:11367"/>
        <dbReference type="Rhea" id="RHEA-COMP:11368"/>
        <dbReference type="ChEBI" id="CHEBI:29950"/>
        <dbReference type="ChEBI" id="CHEBI:82612"/>
        <dbReference type="ChEBI" id="CHEBI:85445"/>
        <dbReference type="ChEBI" id="CHEBI:85448"/>
        <dbReference type="EC" id="2.1.1.63"/>
    </reaction>
</comment>
<evidence type="ECO:0000256" key="4">
    <source>
        <dbReference type="ARBA" id="ARBA00022603"/>
    </source>
</evidence>
<name>A0A1G6MBV0_9PSEU</name>
<evidence type="ECO:0000256" key="9">
    <source>
        <dbReference type="ARBA" id="ARBA00049348"/>
    </source>
</evidence>
<dbReference type="GO" id="GO:0006355">
    <property type="term" value="P:regulation of DNA-templated transcription"/>
    <property type="evidence" value="ECO:0007669"/>
    <property type="project" value="InterPro"/>
</dbReference>
<comment type="catalytic activity">
    <reaction evidence="1">
        <text>a 4-O-methyl-thymidine in DNA + L-cysteinyl-[protein] = a thymidine in DNA + S-methyl-L-cysteinyl-[protein]</text>
        <dbReference type="Rhea" id="RHEA:53428"/>
        <dbReference type="Rhea" id="RHEA-COMP:10131"/>
        <dbReference type="Rhea" id="RHEA-COMP:10132"/>
        <dbReference type="Rhea" id="RHEA-COMP:13555"/>
        <dbReference type="Rhea" id="RHEA-COMP:13556"/>
        <dbReference type="ChEBI" id="CHEBI:29950"/>
        <dbReference type="ChEBI" id="CHEBI:82612"/>
        <dbReference type="ChEBI" id="CHEBI:137386"/>
        <dbReference type="ChEBI" id="CHEBI:137387"/>
        <dbReference type="EC" id="2.1.1.63"/>
    </reaction>
</comment>
<dbReference type="RefSeq" id="WP_091449188.1">
    <property type="nucleotide sequence ID" value="NZ_FMZZ01000002.1"/>
</dbReference>
<dbReference type="Pfam" id="PF02805">
    <property type="entry name" value="Ada_Zn_binding"/>
    <property type="match status" value="1"/>
</dbReference>